<dbReference type="SUPFAM" id="SSF49313">
    <property type="entry name" value="Cadherin-like"/>
    <property type="match status" value="2"/>
</dbReference>
<dbReference type="Pfam" id="PF05345">
    <property type="entry name" value="He_PIG"/>
    <property type="match status" value="2"/>
</dbReference>
<evidence type="ECO:0000313" key="3">
    <source>
        <dbReference type="Proteomes" id="UP000017590"/>
    </source>
</evidence>
<evidence type="ECO:0000313" key="2">
    <source>
        <dbReference type="EMBL" id="AGY75649.1"/>
    </source>
</evidence>
<sequence length="2137" mass="224111">MDCTKSTVSRQQKIDFFTLMRVFLFMFSAILLTFIYYNPVKASVTSDIYGSGSSYYGSPMAITKASNGDMYCAFAVQGNVKGGSGTIDYKIYKYVPSTNIWTSIVSLNSKVGLNQDSDYYDGISMLIDSSGILNIAVVENGTVLNTDNHLYCKYNKGLCFGKYNTNSGTWDGSFNAIETQALSDGSLSVTHYQYEYTKMQINASGNITLAYIKRNSNNTSDSYIVVKSGANSNSTWSQVKELPLNLSSGESVSIKYLVSDALGKFSIIYTITRSNGNDVYALAYPYDNPNQILDGSTKGCGYDIYGAVTNSAGNIYLAYTDSLNGGNGIVFNTGDDGAWVTSPIEAKDILSCNCGDLGDLVIDANDNMYFISEVYDPDSWQINGLYFYGMKAGSSQWTKGKMDIDSLNYLKDAANQYSITIYPIIPQTDKLMVHYFDNTSLSYGFITGDVNDFFPSSSSNVATVTSDSYTVSAGGTADESITNVPYGTTKADFIAALTKGESHESFDEASLHDPVVSGDKLVVTAEDGTTKVTYTVTVNPEPIAANASNNTISLDGDSIAAGGTVIITAGGDRQEEAGSVVGDERYIPSTWTSTESGKSGNFELSDDIYTSSYQSDTPGSYTITANYKKQKWNGSAWEDIAGAVDSKDVTLTVSEVTVTIGTDDLPPAGTVGVPYTQYTFTAAGGTGNKTYYVTAGNLPAGLNLSEDGVLSGTPTEAGTKTFTVTVNDDGVCEPSDSHEFTITVSPAKSTVAIVTSTSYTVSAGGKADESITNVPYGTTKADFIAAITKGESHESFDEALLHDTIVSGDKLVVMAEDGTTKVTYTITVNPAPTAANASNNTVDLSTSSITAGGTITITASGDRQEVAGSIVGDERYIPNTWTSTELGKGGSFSFNGTSYNANYVTGTVGSYTIIVTYKKQSWNGSSWVDSLGISDSKNITLTVSGVTVTIGIDDLPPAGTVGVPYTQYTFTAAGGTGNKTYYVTAGNLPAGLNLSEDGVLSGTPTEAGTKTFTVTVNDDGVCEPSDSHEFTITVNPAKSTVATVTSDSYTVSAGDTGDETITNVPNGTTKAEFIAAIAKGESHESFDEALLHDTVVSGDKLVVTAEDGITKATYTITVNPAKSTVATVTSISYTVSAAGTADEGITNVPYGTTKAEFIAALTKGESHESFDEASLHDLVATGDKIVVTAEDGTTKVTYTVTVNAATAPEVFTVNQPTSADNGVNDDGKSSVTVTWTDSITAAVDHYEIVAKVGAAPEVSDTVAGETSIAKGIQTAAFDWTAGENLYVGVVAVDANGLKTLCSGTIENVTVEADGHTASKSTTATVTSTSYTVSAGGTSDETITNVPYGTTKAEFIAALTKGESHESFDEASLHDPVVSGDKIVVTAEDGTTKVTYTVTVNPAKSTVATVTSNSYTVSAGGTANETITNVPYGTLKAAFQLALIKGNANQTWDVSALSDTVVSGDKIVVTAEDGTTKVTYTVTVNPAKSTVATVTSGSYTVSAGGTGDETITNVPYGTTKAEFIAALTKGEYHENFDEALLHDPVVSGDKIVVTAEDGTTKVTYTVTVNAIVPPDPTPVETTGSVVDDSGKPVQGIKAQVTTETDGTKTVAVKSQDAIVLRTPDGTVSPLADISGLSFSTTGNTNVTLSSDGTIKVKDLANGTQSKINVTLDVGNGQKIIIGTIDVKVSESGAVSITSTLIDPYGIITDSVTGKIIDGANLTLYYANTDRNKANGKTPDTAVSLPIIDDFKPNKNKNPQVSDASGAYGFMVFPNTDYYITVDKEGYDKYTSPTISVGQEIVKFDVKMNKSVSSSSGGSGGSGGSSSTPANVQLERISGQSRVDTAIAIAKAAYKDKVSNVILASSGDYPDALAGSVLAHKLKAPILLVGNSMEDREKVLAYLKENMDQAGNIYILGGNCAVDPDVEEKLEADGFKNIQRLGGKDRYETNAKINDMLAVKERTPVIIVSGENYPDAISVSSAAAANQYPILLVKKNEISDYVRKKISDIKPDKIYIIGLQGAVSDTVENQVVQTAGIDKSKVVRIGGTDRFQTSLNVAKYFSSNADIVCAASGNNFPDALAGSTYAANSNAPILLINTSLSNEENLFLQSLKLKEVTIFGGTGAVSKDVENDLSKITGK</sequence>
<proteinExistence type="predicted"/>
<dbReference type="InterPro" id="IPR036322">
    <property type="entry name" value="WD40_repeat_dom_sf"/>
</dbReference>
<dbReference type="InterPro" id="IPR015919">
    <property type="entry name" value="Cadherin-like_sf"/>
</dbReference>
<keyword evidence="1" id="KW-1133">Transmembrane helix</keyword>
<dbReference type="Proteomes" id="UP000017590">
    <property type="component" value="Chromosome"/>
</dbReference>
<reference evidence="3" key="1">
    <citation type="journal article" date="2014" name="Biotechnol. Biofuels">
        <title>Comparison of single-molecule sequencing and hybrid approaches for finishing the genome of Clostridium autoethanogenum and analysis of CRISPR systems in industrial relevant Clostridia.</title>
        <authorList>
            <person name="Brown S.D."/>
            <person name="Nagaraju S."/>
            <person name="Utturkar S."/>
            <person name="De Tissera S."/>
            <person name="Segovia S."/>
            <person name="Mitchell W."/>
            <person name="Land M.L."/>
            <person name="Dassanayake A."/>
            <person name="Kopke M."/>
        </authorList>
    </citation>
    <scope>NUCLEOTIDE SEQUENCE [LARGE SCALE GENOMIC DNA]</scope>
    <source>
        <strain evidence="3">DSM 10061</strain>
    </source>
</reference>
<accession>A0ABN4BDB1</accession>
<dbReference type="InterPro" id="IPR013783">
    <property type="entry name" value="Ig-like_fold"/>
</dbReference>
<protein>
    <submittedName>
        <fullName evidence="2">Cell wall-binding repeat-containing protein</fullName>
    </submittedName>
</protein>
<dbReference type="EMBL" id="CP006763">
    <property type="protein sequence ID" value="AGY75649.1"/>
    <property type="molecule type" value="Genomic_DNA"/>
</dbReference>
<gene>
    <name evidence="2" type="ORF">CAETHG_1424</name>
</gene>
<dbReference type="InterPro" id="IPR007253">
    <property type="entry name" value="Cell_wall-bd_2"/>
</dbReference>
<dbReference type="PANTHER" id="PTHR30032:SF8">
    <property type="entry name" value="GERMINATION-SPECIFIC N-ACETYLMURAMOYL-L-ALANINE AMIDASE"/>
    <property type="match status" value="1"/>
</dbReference>
<dbReference type="InterPro" id="IPR051922">
    <property type="entry name" value="Bact_Sporulation_Assoc"/>
</dbReference>
<dbReference type="SUPFAM" id="SSF49464">
    <property type="entry name" value="Carboxypeptidase regulatory domain-like"/>
    <property type="match status" value="1"/>
</dbReference>
<dbReference type="Pfam" id="PF04122">
    <property type="entry name" value="CW_binding_2"/>
    <property type="match status" value="3"/>
</dbReference>
<keyword evidence="1" id="KW-0472">Membrane</keyword>
<dbReference type="RefSeq" id="WP_013240140.1">
    <property type="nucleotide sequence ID" value="NC_022592.1"/>
</dbReference>
<keyword evidence="3" id="KW-1185">Reference proteome</keyword>
<dbReference type="InterPro" id="IPR008969">
    <property type="entry name" value="CarboxyPept-like_regulatory"/>
</dbReference>
<dbReference type="Gene3D" id="2.60.40.10">
    <property type="entry name" value="Immunoglobulins"/>
    <property type="match status" value="2"/>
</dbReference>
<name>A0ABN4BDB1_9CLOT</name>
<dbReference type="PANTHER" id="PTHR30032">
    <property type="entry name" value="N-ACETYLMURAMOYL-L-ALANINE AMIDASE-RELATED"/>
    <property type="match status" value="1"/>
</dbReference>
<evidence type="ECO:0000256" key="1">
    <source>
        <dbReference type="SAM" id="Phobius"/>
    </source>
</evidence>
<dbReference type="Gene3D" id="3.40.50.12090">
    <property type="match status" value="2"/>
</dbReference>
<feature type="transmembrane region" description="Helical" evidence="1">
    <location>
        <begin position="16"/>
        <end position="37"/>
    </location>
</feature>
<organism evidence="2 3">
    <name type="scientific">Clostridium autoethanogenum DSM 10061</name>
    <dbReference type="NCBI Taxonomy" id="1341692"/>
    <lineage>
        <taxon>Bacteria</taxon>
        <taxon>Bacillati</taxon>
        <taxon>Bacillota</taxon>
        <taxon>Clostridia</taxon>
        <taxon>Eubacteriales</taxon>
        <taxon>Clostridiaceae</taxon>
        <taxon>Clostridium</taxon>
    </lineage>
</organism>
<dbReference type="SUPFAM" id="SSF50978">
    <property type="entry name" value="WD40 repeat-like"/>
    <property type="match status" value="1"/>
</dbReference>
<keyword evidence="1" id="KW-0812">Transmembrane</keyword>